<evidence type="ECO:0000256" key="1">
    <source>
        <dbReference type="ARBA" id="ARBA00001933"/>
    </source>
</evidence>
<keyword evidence="4 6" id="KW-0808">Transferase</keyword>
<evidence type="ECO:0000259" key="7">
    <source>
        <dbReference type="Pfam" id="PF00155"/>
    </source>
</evidence>
<dbReference type="EMBL" id="JAOWRF010000050">
    <property type="protein sequence ID" value="MCV3212611.1"/>
    <property type="molecule type" value="Genomic_DNA"/>
</dbReference>
<dbReference type="Proteomes" id="UP001526143">
    <property type="component" value="Unassembled WGS sequence"/>
</dbReference>
<comment type="similarity">
    <text evidence="2 6">Belongs to the class-I pyridoxal-phosphate-dependent aminotransferase family.</text>
</comment>
<dbReference type="PROSITE" id="PS00105">
    <property type="entry name" value="AA_TRANSFER_CLASS_1"/>
    <property type="match status" value="1"/>
</dbReference>
<evidence type="ECO:0000256" key="3">
    <source>
        <dbReference type="ARBA" id="ARBA00022576"/>
    </source>
</evidence>
<dbReference type="PANTHER" id="PTHR46383:SF1">
    <property type="entry name" value="ASPARTATE AMINOTRANSFERASE"/>
    <property type="match status" value="1"/>
</dbReference>
<comment type="cofactor">
    <cofactor evidence="1 6">
        <name>pyridoxal 5'-phosphate</name>
        <dbReference type="ChEBI" id="CHEBI:597326"/>
    </cofactor>
</comment>
<evidence type="ECO:0000256" key="4">
    <source>
        <dbReference type="ARBA" id="ARBA00022679"/>
    </source>
</evidence>
<dbReference type="InterPro" id="IPR015424">
    <property type="entry name" value="PyrdxlP-dep_Trfase"/>
</dbReference>
<keyword evidence="5" id="KW-0663">Pyridoxal phosphate</keyword>
<dbReference type="InterPro" id="IPR004838">
    <property type="entry name" value="NHTrfase_class1_PyrdxlP-BS"/>
</dbReference>
<dbReference type="PANTHER" id="PTHR46383">
    <property type="entry name" value="ASPARTATE AMINOTRANSFERASE"/>
    <property type="match status" value="1"/>
</dbReference>
<dbReference type="SUPFAM" id="SSF53383">
    <property type="entry name" value="PLP-dependent transferases"/>
    <property type="match status" value="1"/>
</dbReference>
<dbReference type="Gene3D" id="3.40.640.10">
    <property type="entry name" value="Type I PLP-dependent aspartate aminotransferase-like (Major domain)"/>
    <property type="match status" value="1"/>
</dbReference>
<feature type="domain" description="Aminotransferase class I/classII large" evidence="7">
    <location>
        <begin position="31"/>
        <end position="380"/>
    </location>
</feature>
<keyword evidence="9" id="KW-1185">Reference proteome</keyword>
<dbReference type="CDD" id="cd00609">
    <property type="entry name" value="AAT_like"/>
    <property type="match status" value="1"/>
</dbReference>
<dbReference type="InterPro" id="IPR015421">
    <property type="entry name" value="PyrdxlP-dep_Trfase_major"/>
</dbReference>
<evidence type="ECO:0000256" key="2">
    <source>
        <dbReference type="ARBA" id="ARBA00007441"/>
    </source>
</evidence>
<dbReference type="RefSeq" id="WP_263744130.1">
    <property type="nucleotide sequence ID" value="NZ_JAOWRF010000050.1"/>
</dbReference>
<accession>A0ABT3AU12</accession>
<evidence type="ECO:0000256" key="6">
    <source>
        <dbReference type="RuleBase" id="RU000481"/>
    </source>
</evidence>
<comment type="caution">
    <text evidence="8">The sequence shown here is derived from an EMBL/GenBank/DDBJ whole genome shotgun (WGS) entry which is preliminary data.</text>
</comment>
<dbReference type="InterPro" id="IPR050596">
    <property type="entry name" value="AspAT/PAT-like"/>
</dbReference>
<keyword evidence="3 6" id="KW-0032">Aminotransferase</keyword>
<dbReference type="InterPro" id="IPR004839">
    <property type="entry name" value="Aminotransferase_I/II_large"/>
</dbReference>
<protein>
    <recommendedName>
        <fullName evidence="6">Aminotransferase</fullName>
        <ecNumber evidence="6">2.6.1.-</ecNumber>
    </recommendedName>
</protein>
<dbReference type="Pfam" id="PF00155">
    <property type="entry name" value="Aminotran_1_2"/>
    <property type="match status" value="1"/>
</dbReference>
<reference evidence="8 9" key="1">
    <citation type="submission" date="2022-10" db="EMBL/GenBank/DDBJ databases">
        <title>Identification of biosynthetic pathway for the production of the potent trypsin inhibitor radiosumin.</title>
        <authorList>
            <person name="Fewer D.P."/>
            <person name="Delbaje E."/>
            <person name="Ouyang X."/>
            <person name="Agostino P.D."/>
            <person name="Wahlsten M."/>
            <person name="Jokela J."/>
            <person name="Permi P."/>
            <person name="Haapaniemi E."/>
            <person name="Koistinen H."/>
        </authorList>
    </citation>
    <scope>NUCLEOTIDE SEQUENCE [LARGE SCALE GENOMIC DNA]</scope>
    <source>
        <strain evidence="8 9">NIES-515</strain>
    </source>
</reference>
<evidence type="ECO:0000313" key="8">
    <source>
        <dbReference type="EMBL" id="MCV3212611.1"/>
    </source>
</evidence>
<gene>
    <name evidence="8" type="ORF">OGM63_03530</name>
</gene>
<proteinExistence type="inferred from homology"/>
<sequence>MKLAARVSQVSPSLTLAIAAKAKAMKAEGIDVCSFSAGEPDFDTPAHIKAAAVKALDENKTKYGAASGEPKLREAIAHKLKIDNHLDYKAENVIVCNGGKHSLYNLIVALIDPGDEVIIPAPYWLSYPEMVILASGVPVIVHTDASTGYKITPEKLREAITPKTKLFVLNSPSNPTGMVYTPEEIKAIAEIIVEKDILVVSDEIYEKILYDGAEHLCIGSLGKEIFDRTIISNGFAKAYSMTGWRIGYLAGPTEIIKATITIQSHSTSNVCTFAQYGAIAALESSQDCVEEMRQAFAKRRQVMFDRLNAIPGLTCEKPDGAFYMFPDISKLGVKSLEFCDALLEKEQVAVIPGVAFGADDNIRLSYATDMATIEKGMDRLEKFVRSALGSSASRSRI</sequence>
<evidence type="ECO:0000256" key="5">
    <source>
        <dbReference type="ARBA" id="ARBA00022898"/>
    </source>
</evidence>
<name>A0ABT3AU12_9CYAN</name>
<dbReference type="InterPro" id="IPR015422">
    <property type="entry name" value="PyrdxlP-dep_Trfase_small"/>
</dbReference>
<evidence type="ECO:0000313" key="9">
    <source>
        <dbReference type="Proteomes" id="UP001526143"/>
    </source>
</evidence>
<dbReference type="EC" id="2.6.1.-" evidence="6"/>
<organism evidence="8 9">
    <name type="scientific">Plectonema radiosum NIES-515</name>
    <dbReference type="NCBI Taxonomy" id="2986073"/>
    <lineage>
        <taxon>Bacteria</taxon>
        <taxon>Bacillati</taxon>
        <taxon>Cyanobacteriota</taxon>
        <taxon>Cyanophyceae</taxon>
        <taxon>Oscillatoriophycideae</taxon>
        <taxon>Oscillatoriales</taxon>
        <taxon>Microcoleaceae</taxon>
        <taxon>Plectonema</taxon>
    </lineage>
</organism>
<dbReference type="Gene3D" id="3.90.1150.10">
    <property type="entry name" value="Aspartate Aminotransferase, domain 1"/>
    <property type="match status" value="1"/>
</dbReference>
<dbReference type="GO" id="GO:0008483">
    <property type="term" value="F:transaminase activity"/>
    <property type="evidence" value="ECO:0007669"/>
    <property type="project" value="UniProtKB-KW"/>
</dbReference>